<feature type="transmembrane region" description="Helical" evidence="3">
    <location>
        <begin position="6"/>
        <end position="27"/>
    </location>
</feature>
<evidence type="ECO:0000256" key="1">
    <source>
        <dbReference type="ARBA" id="ARBA00012528"/>
    </source>
</evidence>
<feature type="transmembrane region" description="Helical" evidence="3">
    <location>
        <begin position="176"/>
        <end position="200"/>
    </location>
</feature>
<dbReference type="CDD" id="cd01949">
    <property type="entry name" value="GGDEF"/>
    <property type="match status" value="1"/>
</dbReference>
<dbReference type="Proteomes" id="UP000644699">
    <property type="component" value="Unassembled WGS sequence"/>
</dbReference>
<organism evidence="5 6">
    <name type="scientific">Aureimonas endophytica</name>
    <dbReference type="NCBI Taxonomy" id="2027858"/>
    <lineage>
        <taxon>Bacteria</taxon>
        <taxon>Pseudomonadati</taxon>
        <taxon>Pseudomonadota</taxon>
        <taxon>Alphaproteobacteria</taxon>
        <taxon>Hyphomicrobiales</taxon>
        <taxon>Aurantimonadaceae</taxon>
        <taxon>Aureimonas</taxon>
    </lineage>
</organism>
<name>A0A916ZIC8_9HYPH</name>
<keyword evidence="3" id="KW-1133">Transmembrane helix</keyword>
<dbReference type="InterPro" id="IPR043128">
    <property type="entry name" value="Rev_trsase/Diguanyl_cyclase"/>
</dbReference>
<dbReference type="GO" id="GO:0005886">
    <property type="term" value="C:plasma membrane"/>
    <property type="evidence" value="ECO:0007669"/>
    <property type="project" value="TreeGrafter"/>
</dbReference>
<protein>
    <recommendedName>
        <fullName evidence="1">diguanylate cyclase</fullName>
        <ecNumber evidence="1">2.7.7.65</ecNumber>
    </recommendedName>
</protein>
<feature type="transmembrane region" description="Helical" evidence="3">
    <location>
        <begin position="148"/>
        <end position="170"/>
    </location>
</feature>
<dbReference type="EC" id="2.7.7.65" evidence="1"/>
<dbReference type="Gene3D" id="3.30.70.270">
    <property type="match status" value="1"/>
</dbReference>
<feature type="transmembrane region" description="Helical" evidence="3">
    <location>
        <begin position="34"/>
        <end position="52"/>
    </location>
</feature>
<gene>
    <name evidence="5" type="ORF">GCM10011390_17730</name>
</gene>
<feature type="transmembrane region" description="Helical" evidence="3">
    <location>
        <begin position="118"/>
        <end position="136"/>
    </location>
</feature>
<sequence length="378" mass="40140">MDLHTLHVASALTNVTCGLVLAVAWFVRNERPCLGWWSAAFMVFALGLLLQIEGSTHPAVGALTYGLLVAGSLLMLSGFRSFDGRRAFSNGMLLSLPLPPATHVLLRAAFPDTEWPELVTFVVSCLLLIQVPFYVLAENRDRLAFRRLAGATMAAQLAITISVVVWGSALVSPENVALAISLSDQVCSTIIIACVLGVVIERDNQRLGRLAHRDGLTGCLNRAGLLAYKATASGAHGVLVADLDHFKRLNDRHGHSAGDEALREFVRRAEASLPMNTILARSGGEEFVALLPSRSAAETEAAAIRLKEAVNARLVDFEGAGIALTVSVGVASVSPGEALRDGIRRADAALYRAKGAGRNRVAVYEPSMPSAESAIAVA</sequence>
<evidence type="ECO:0000259" key="4">
    <source>
        <dbReference type="PROSITE" id="PS50887"/>
    </source>
</evidence>
<dbReference type="PROSITE" id="PS50887">
    <property type="entry name" value="GGDEF"/>
    <property type="match status" value="1"/>
</dbReference>
<dbReference type="Pfam" id="PF00990">
    <property type="entry name" value="GGDEF"/>
    <property type="match status" value="1"/>
</dbReference>
<dbReference type="AlphaFoldDB" id="A0A916ZIC8"/>
<dbReference type="NCBIfam" id="TIGR00254">
    <property type="entry name" value="GGDEF"/>
    <property type="match status" value="1"/>
</dbReference>
<comment type="caution">
    <text evidence="5">The sequence shown here is derived from an EMBL/GenBank/DDBJ whole genome shotgun (WGS) entry which is preliminary data.</text>
</comment>
<evidence type="ECO:0000256" key="3">
    <source>
        <dbReference type="SAM" id="Phobius"/>
    </source>
</evidence>
<accession>A0A916ZIC8</accession>
<evidence type="ECO:0000313" key="5">
    <source>
        <dbReference type="EMBL" id="GGD99374.1"/>
    </source>
</evidence>
<evidence type="ECO:0000313" key="6">
    <source>
        <dbReference type="Proteomes" id="UP000644699"/>
    </source>
</evidence>
<dbReference type="GO" id="GO:1902201">
    <property type="term" value="P:negative regulation of bacterial-type flagellum-dependent cell motility"/>
    <property type="evidence" value="ECO:0007669"/>
    <property type="project" value="TreeGrafter"/>
</dbReference>
<dbReference type="InterPro" id="IPR029787">
    <property type="entry name" value="Nucleotide_cyclase"/>
</dbReference>
<dbReference type="SUPFAM" id="SSF55073">
    <property type="entry name" value="Nucleotide cyclase"/>
    <property type="match status" value="1"/>
</dbReference>
<proteinExistence type="predicted"/>
<dbReference type="EMBL" id="BMIQ01000002">
    <property type="protein sequence ID" value="GGD99374.1"/>
    <property type="molecule type" value="Genomic_DNA"/>
</dbReference>
<feature type="transmembrane region" description="Helical" evidence="3">
    <location>
        <begin position="88"/>
        <end position="106"/>
    </location>
</feature>
<dbReference type="RefSeq" id="WP_188907854.1">
    <property type="nucleotide sequence ID" value="NZ_BMIQ01000002.1"/>
</dbReference>
<dbReference type="InterPro" id="IPR050469">
    <property type="entry name" value="Diguanylate_Cyclase"/>
</dbReference>
<feature type="transmembrane region" description="Helical" evidence="3">
    <location>
        <begin position="58"/>
        <end position="76"/>
    </location>
</feature>
<reference evidence="5" key="2">
    <citation type="submission" date="2020-09" db="EMBL/GenBank/DDBJ databases">
        <authorList>
            <person name="Sun Q."/>
            <person name="Zhou Y."/>
        </authorList>
    </citation>
    <scope>NUCLEOTIDE SEQUENCE</scope>
    <source>
        <strain evidence="5">CGMCC 1.15367</strain>
    </source>
</reference>
<dbReference type="PANTHER" id="PTHR45138">
    <property type="entry name" value="REGULATORY COMPONENTS OF SENSORY TRANSDUCTION SYSTEM"/>
    <property type="match status" value="1"/>
</dbReference>
<evidence type="ECO:0000256" key="2">
    <source>
        <dbReference type="ARBA" id="ARBA00034247"/>
    </source>
</evidence>
<comment type="catalytic activity">
    <reaction evidence="2">
        <text>2 GTP = 3',3'-c-di-GMP + 2 diphosphate</text>
        <dbReference type="Rhea" id="RHEA:24898"/>
        <dbReference type="ChEBI" id="CHEBI:33019"/>
        <dbReference type="ChEBI" id="CHEBI:37565"/>
        <dbReference type="ChEBI" id="CHEBI:58805"/>
        <dbReference type="EC" id="2.7.7.65"/>
    </reaction>
</comment>
<dbReference type="GO" id="GO:0052621">
    <property type="term" value="F:diguanylate cyclase activity"/>
    <property type="evidence" value="ECO:0007669"/>
    <property type="project" value="UniProtKB-EC"/>
</dbReference>
<dbReference type="SMART" id="SM00267">
    <property type="entry name" value="GGDEF"/>
    <property type="match status" value="1"/>
</dbReference>
<dbReference type="InterPro" id="IPR000160">
    <property type="entry name" value="GGDEF_dom"/>
</dbReference>
<feature type="domain" description="GGDEF" evidence="4">
    <location>
        <begin position="234"/>
        <end position="366"/>
    </location>
</feature>
<keyword evidence="6" id="KW-1185">Reference proteome</keyword>
<dbReference type="GO" id="GO:0043709">
    <property type="term" value="P:cell adhesion involved in single-species biofilm formation"/>
    <property type="evidence" value="ECO:0007669"/>
    <property type="project" value="TreeGrafter"/>
</dbReference>
<reference evidence="5" key="1">
    <citation type="journal article" date="2014" name="Int. J. Syst. Evol. Microbiol.">
        <title>Complete genome sequence of Corynebacterium casei LMG S-19264T (=DSM 44701T), isolated from a smear-ripened cheese.</title>
        <authorList>
            <consortium name="US DOE Joint Genome Institute (JGI-PGF)"/>
            <person name="Walter F."/>
            <person name="Albersmeier A."/>
            <person name="Kalinowski J."/>
            <person name="Ruckert C."/>
        </authorList>
    </citation>
    <scope>NUCLEOTIDE SEQUENCE</scope>
    <source>
        <strain evidence="5">CGMCC 1.15367</strain>
    </source>
</reference>
<dbReference type="PANTHER" id="PTHR45138:SF9">
    <property type="entry name" value="DIGUANYLATE CYCLASE DGCM-RELATED"/>
    <property type="match status" value="1"/>
</dbReference>
<keyword evidence="3" id="KW-0812">Transmembrane</keyword>
<keyword evidence="3" id="KW-0472">Membrane</keyword>